<accession>A0A1X7A9M5</accession>
<name>A0A1X7A9M5_9RHOB</name>
<keyword evidence="2" id="KW-1185">Reference proteome</keyword>
<organism evidence="1 2">
    <name type="scientific">Roseovarius albus</name>
    <dbReference type="NCBI Taxonomy" id="1247867"/>
    <lineage>
        <taxon>Bacteria</taxon>
        <taxon>Pseudomonadati</taxon>
        <taxon>Pseudomonadota</taxon>
        <taxon>Alphaproteobacteria</taxon>
        <taxon>Rhodobacterales</taxon>
        <taxon>Roseobacteraceae</taxon>
        <taxon>Roseovarius</taxon>
    </lineage>
</organism>
<evidence type="ECO:0000313" key="1">
    <source>
        <dbReference type="EMBL" id="SLN72282.1"/>
    </source>
</evidence>
<dbReference type="OrthoDB" id="8926545at2"/>
<sequence length="122" mass="14172">MNLSRIFRDAPEHIKLLRHYNLSNRTPLSDTQINEQFYAKHGFDKATVLECWQEIEQWLGLPTGRMRPNDRLVGDLCRERIIQPSIENLTEAAIDRSSTMNLQIDLETIETVNDYIKAFAAP</sequence>
<dbReference type="Proteomes" id="UP000193061">
    <property type="component" value="Unassembled WGS sequence"/>
</dbReference>
<dbReference type="EMBL" id="FWFX01000019">
    <property type="protein sequence ID" value="SLN72282.1"/>
    <property type="molecule type" value="Genomic_DNA"/>
</dbReference>
<gene>
    <name evidence="1" type="ORF">ROA7450_04019</name>
</gene>
<dbReference type="RefSeq" id="WP_085807667.1">
    <property type="nucleotide sequence ID" value="NZ_FWFX01000019.1"/>
</dbReference>
<dbReference type="AlphaFoldDB" id="A0A1X7A9M5"/>
<protein>
    <submittedName>
        <fullName evidence="1">Uncharacterized protein</fullName>
    </submittedName>
</protein>
<evidence type="ECO:0000313" key="2">
    <source>
        <dbReference type="Proteomes" id="UP000193061"/>
    </source>
</evidence>
<reference evidence="1 2" key="1">
    <citation type="submission" date="2017-03" db="EMBL/GenBank/DDBJ databases">
        <authorList>
            <person name="Afonso C.L."/>
            <person name="Miller P.J."/>
            <person name="Scott M.A."/>
            <person name="Spackman E."/>
            <person name="Goraichik I."/>
            <person name="Dimitrov K.M."/>
            <person name="Suarez D.L."/>
            <person name="Swayne D.E."/>
        </authorList>
    </citation>
    <scope>NUCLEOTIDE SEQUENCE [LARGE SCALE GENOMIC DNA]</scope>
    <source>
        <strain evidence="1 2">CECT 7450</strain>
    </source>
</reference>
<proteinExistence type="predicted"/>